<dbReference type="EMBL" id="JBBJCI010000035">
    <property type="protein sequence ID" value="KAK7253387.1"/>
    <property type="molecule type" value="Genomic_DNA"/>
</dbReference>
<name>A0ABR1GC37_AURAN</name>
<comment type="caution">
    <text evidence="1">The sequence shown here is derived from an EMBL/GenBank/DDBJ whole genome shotgun (WGS) entry which is preliminary data.</text>
</comment>
<evidence type="ECO:0008006" key="3">
    <source>
        <dbReference type="Google" id="ProtNLM"/>
    </source>
</evidence>
<evidence type="ECO:0000313" key="1">
    <source>
        <dbReference type="EMBL" id="KAK7253387.1"/>
    </source>
</evidence>
<accession>A0ABR1GC37</accession>
<organism evidence="1 2">
    <name type="scientific">Aureococcus anophagefferens</name>
    <name type="common">Harmful bloom alga</name>
    <dbReference type="NCBI Taxonomy" id="44056"/>
    <lineage>
        <taxon>Eukaryota</taxon>
        <taxon>Sar</taxon>
        <taxon>Stramenopiles</taxon>
        <taxon>Ochrophyta</taxon>
        <taxon>Pelagophyceae</taxon>
        <taxon>Pelagomonadales</taxon>
        <taxon>Pelagomonadaceae</taxon>
        <taxon>Aureococcus</taxon>
    </lineage>
</organism>
<dbReference type="Proteomes" id="UP001363151">
    <property type="component" value="Unassembled WGS sequence"/>
</dbReference>
<evidence type="ECO:0000313" key="2">
    <source>
        <dbReference type="Proteomes" id="UP001363151"/>
    </source>
</evidence>
<dbReference type="Gene3D" id="3.40.50.150">
    <property type="entry name" value="Vaccinia Virus protein VP39"/>
    <property type="match status" value="1"/>
</dbReference>
<gene>
    <name evidence="1" type="ORF">SO694_00001644</name>
</gene>
<reference evidence="1 2" key="1">
    <citation type="submission" date="2024-03" db="EMBL/GenBank/DDBJ databases">
        <title>Aureococcus anophagefferens CCMP1851 and Kratosvirus quantuckense: Draft genome of a second virus-susceptible host strain in the model system.</title>
        <authorList>
            <person name="Chase E."/>
            <person name="Truchon A.R."/>
            <person name="Schepens W."/>
            <person name="Wilhelm S.W."/>
        </authorList>
    </citation>
    <scope>NUCLEOTIDE SEQUENCE [LARGE SCALE GENOMIC DNA]</scope>
    <source>
        <strain evidence="1 2">CCMP1851</strain>
    </source>
</reference>
<dbReference type="InterPro" id="IPR029063">
    <property type="entry name" value="SAM-dependent_MTases_sf"/>
</dbReference>
<dbReference type="SUPFAM" id="SSF53335">
    <property type="entry name" value="S-adenosyl-L-methionine-dependent methyltransferases"/>
    <property type="match status" value="1"/>
</dbReference>
<keyword evidence="2" id="KW-1185">Reference proteome</keyword>
<sequence length="356" mass="38772">MRRVLASLLALTHARLAERRGFFELHMDLQLDEGQVLFVTRDYRIDEDVALLCAAVAPTSASCPSIAKTAASHVLDRCLYLIHLGTDDGKAACKWVVADATETEASPPEDDLVALVDAYDAGPGLEKYRHYFEVYERHLAPFRRRSFRMLEIGVADGGSSVLWRSWLGPGLELHCADINPRCVAGDPAATTHHGDQADPAFLARILAAASGALDVVVDDGGHGMRQQIGTFEFLYPRLAAGGVYVVEDCHTSYWPSFGGDGPRSFVEFVKRKMDALHYFHLPVASDARARLSAEDVAFARETKAISVFESVVVFEKRETAISPTDLAPVIRGSVFTPGVGQRADSTAGIGYALYDA</sequence>
<proteinExistence type="predicted"/>
<protein>
    <recommendedName>
        <fullName evidence="3">Methyltransferase domain-containing protein</fullName>
    </recommendedName>
</protein>